<dbReference type="EMBL" id="JACJIA010000002">
    <property type="protein sequence ID" value="MBA8950454.1"/>
    <property type="molecule type" value="Genomic_DNA"/>
</dbReference>
<accession>A0A7W3LLR4</accession>
<evidence type="ECO:0000256" key="3">
    <source>
        <dbReference type="ARBA" id="ARBA00023163"/>
    </source>
</evidence>
<dbReference type="SUPFAM" id="SSF46689">
    <property type="entry name" value="Homeodomain-like"/>
    <property type="match status" value="2"/>
</dbReference>
<dbReference type="SUPFAM" id="SSF51215">
    <property type="entry name" value="Regulatory protein AraC"/>
    <property type="match status" value="1"/>
</dbReference>
<reference evidence="5 6" key="1">
    <citation type="submission" date="2020-08" db="EMBL/GenBank/DDBJ databases">
        <title>Genomic Encyclopedia of Type Strains, Phase IV (KMG-IV): sequencing the most valuable type-strain genomes for metagenomic binning, comparative biology and taxonomic classification.</title>
        <authorList>
            <person name="Goeker M."/>
        </authorList>
    </citation>
    <scope>NUCLEOTIDE SEQUENCE [LARGE SCALE GENOMIC DNA]</scope>
    <source>
        <strain evidence="5 6">DSM 44197</strain>
    </source>
</reference>
<gene>
    <name evidence="5" type="ORF">HNR61_002067</name>
</gene>
<dbReference type="GO" id="GO:0003700">
    <property type="term" value="F:DNA-binding transcription factor activity"/>
    <property type="evidence" value="ECO:0007669"/>
    <property type="project" value="InterPro"/>
</dbReference>
<dbReference type="AlphaFoldDB" id="A0A7W3LLR4"/>
<dbReference type="InterPro" id="IPR037923">
    <property type="entry name" value="HTH-like"/>
</dbReference>
<evidence type="ECO:0000256" key="2">
    <source>
        <dbReference type="ARBA" id="ARBA00023125"/>
    </source>
</evidence>
<proteinExistence type="predicted"/>
<comment type="caution">
    <text evidence="5">The sequence shown here is derived from an EMBL/GenBank/DDBJ whole genome shotgun (WGS) entry which is preliminary data.</text>
</comment>
<dbReference type="InterPro" id="IPR003313">
    <property type="entry name" value="AraC-bd"/>
</dbReference>
<dbReference type="PANTHER" id="PTHR46796">
    <property type="entry name" value="HTH-TYPE TRANSCRIPTIONAL ACTIVATOR RHAS-RELATED"/>
    <property type="match status" value="1"/>
</dbReference>
<dbReference type="Pfam" id="PF12833">
    <property type="entry name" value="HTH_18"/>
    <property type="match status" value="1"/>
</dbReference>
<keyword evidence="6" id="KW-1185">Reference proteome</keyword>
<dbReference type="SMART" id="SM00342">
    <property type="entry name" value="HTH_ARAC"/>
    <property type="match status" value="1"/>
</dbReference>
<keyword evidence="1" id="KW-0805">Transcription regulation</keyword>
<evidence type="ECO:0000313" key="6">
    <source>
        <dbReference type="Proteomes" id="UP000572680"/>
    </source>
</evidence>
<sequence>MTARIGRRHYAPHAHEEYAIGVTVAGVETMVYRGERIRSGPGDLVIVEPGETHTGGPAGDDGFTYRVFYPSVELLAEGSRAVPHFRDAVLTDPQVSGALRAAHLALSAPGDPLEGESRLLWALAALVGRHAEAAARPVGPPGRGAHVARAVTARLADAVTDPPTLHDLAADLGMSRYQVLRAFREATGMTPYAWLAQHRVARARSLLDAGRRPAEAAALVGFADQAHLTRWFRRVMGVTPGAYRNGVQDGAVLLRRH</sequence>
<evidence type="ECO:0000259" key="4">
    <source>
        <dbReference type="PROSITE" id="PS01124"/>
    </source>
</evidence>
<keyword evidence="2 5" id="KW-0238">DNA-binding</keyword>
<dbReference type="InterPro" id="IPR018060">
    <property type="entry name" value="HTH_AraC"/>
</dbReference>
<keyword evidence="3" id="KW-0804">Transcription</keyword>
<evidence type="ECO:0000256" key="1">
    <source>
        <dbReference type="ARBA" id="ARBA00023015"/>
    </source>
</evidence>
<dbReference type="InterPro" id="IPR050204">
    <property type="entry name" value="AraC_XylS_family_regulators"/>
</dbReference>
<dbReference type="Gene3D" id="2.60.120.10">
    <property type="entry name" value="Jelly Rolls"/>
    <property type="match status" value="1"/>
</dbReference>
<name>A0A7W3LLR4_ACTNM</name>
<dbReference type="GO" id="GO:0043565">
    <property type="term" value="F:sequence-specific DNA binding"/>
    <property type="evidence" value="ECO:0007669"/>
    <property type="project" value="InterPro"/>
</dbReference>
<dbReference type="RefSeq" id="WP_182842872.1">
    <property type="nucleotide sequence ID" value="NZ_BAAALP010000002.1"/>
</dbReference>
<dbReference type="InterPro" id="IPR009057">
    <property type="entry name" value="Homeodomain-like_sf"/>
</dbReference>
<dbReference type="Proteomes" id="UP000572680">
    <property type="component" value="Unassembled WGS sequence"/>
</dbReference>
<dbReference type="Gene3D" id="1.10.10.60">
    <property type="entry name" value="Homeodomain-like"/>
    <property type="match status" value="2"/>
</dbReference>
<dbReference type="InterPro" id="IPR014710">
    <property type="entry name" value="RmlC-like_jellyroll"/>
</dbReference>
<organism evidence="5 6">
    <name type="scientific">Actinomadura namibiensis</name>
    <dbReference type="NCBI Taxonomy" id="182080"/>
    <lineage>
        <taxon>Bacteria</taxon>
        <taxon>Bacillati</taxon>
        <taxon>Actinomycetota</taxon>
        <taxon>Actinomycetes</taxon>
        <taxon>Streptosporangiales</taxon>
        <taxon>Thermomonosporaceae</taxon>
        <taxon>Actinomadura</taxon>
    </lineage>
</organism>
<dbReference type="Pfam" id="PF02311">
    <property type="entry name" value="AraC_binding"/>
    <property type="match status" value="1"/>
</dbReference>
<evidence type="ECO:0000313" key="5">
    <source>
        <dbReference type="EMBL" id="MBA8950454.1"/>
    </source>
</evidence>
<dbReference type="PANTHER" id="PTHR46796:SF2">
    <property type="entry name" value="TRANSCRIPTIONAL REGULATORY PROTEIN"/>
    <property type="match status" value="1"/>
</dbReference>
<feature type="domain" description="HTH araC/xylS-type" evidence="4">
    <location>
        <begin position="149"/>
        <end position="246"/>
    </location>
</feature>
<dbReference type="PROSITE" id="PS01124">
    <property type="entry name" value="HTH_ARAC_FAMILY_2"/>
    <property type="match status" value="1"/>
</dbReference>
<protein>
    <submittedName>
        <fullName evidence="5">AraC-like DNA-binding protein</fullName>
    </submittedName>
</protein>